<reference evidence="2 3" key="1">
    <citation type="journal article" date="2012" name="J. Bacteriol.">
        <title>Complete Genome Sequence of Burkholderia phenoliruptrix BR3459a (CLA1), a Heat-Tolerant, Nitrogen-Fixing Symbiont of Mimosa flocculosa.</title>
        <authorList>
            <person name="de Oliveira Cunha C."/>
            <person name="Goda Zuleta L.F."/>
            <person name="Paula de Almeida L.G."/>
            <person name="Prioli Ciapina L."/>
            <person name="Lustrino Borges W."/>
            <person name="Pitard R.M."/>
            <person name="Baldani J.I."/>
            <person name="Straliotto R."/>
            <person name="de Faria S.M."/>
            <person name="Hungria M."/>
            <person name="Sousa Cavada B."/>
            <person name="Mercante F.M."/>
            <person name="Ribeiro de Vasconcelos A.T."/>
        </authorList>
    </citation>
    <scope>NUCLEOTIDE SEQUENCE [LARGE SCALE GENOMIC DNA]</scope>
    <source>
        <strain evidence="2 3">BR3459a</strain>
        <plasmid evidence="2 3">pSYMBR3459</plasmid>
    </source>
</reference>
<name>K0E003_9BURK</name>
<evidence type="ECO:0000256" key="1">
    <source>
        <dbReference type="SAM" id="MobiDB-lite"/>
    </source>
</evidence>
<dbReference type="EMBL" id="CP003865">
    <property type="protein sequence ID" value="AFT90540.1"/>
    <property type="molecule type" value="Genomic_DNA"/>
</dbReference>
<dbReference type="KEGG" id="bpx:BUPH_04809"/>
<sequence length="92" mass="10086">MTSGMGKLKTARKALPPGSARFSSDCTLERMMAERGIEVDHSSPHRWVIKLVPLCVTRSPRAATSGTQLIKTVRPKQLPWTSARESGGTRSH</sequence>
<accession>K0E003</accession>
<proteinExistence type="predicted"/>
<organism evidence="2 3">
    <name type="scientific">Paraburkholderia phenoliruptrix BR3459a</name>
    <dbReference type="NCBI Taxonomy" id="1229205"/>
    <lineage>
        <taxon>Bacteria</taxon>
        <taxon>Pseudomonadati</taxon>
        <taxon>Pseudomonadota</taxon>
        <taxon>Betaproteobacteria</taxon>
        <taxon>Burkholderiales</taxon>
        <taxon>Burkholderiaceae</taxon>
        <taxon>Paraburkholderia</taxon>
    </lineage>
</organism>
<gene>
    <name evidence="2" type="ORF">BUPH_04809</name>
</gene>
<evidence type="ECO:0000313" key="3">
    <source>
        <dbReference type="Proteomes" id="UP000010105"/>
    </source>
</evidence>
<dbReference type="HOGENOM" id="CLU_2407647_0_0_4"/>
<geneLocation type="plasmid" evidence="2 3">
    <name>pSYMBR3459</name>
</geneLocation>
<feature type="region of interest" description="Disordered" evidence="1">
    <location>
        <begin position="1"/>
        <end position="22"/>
    </location>
</feature>
<keyword evidence="2" id="KW-0614">Plasmid</keyword>
<dbReference type="PATRIC" id="fig|1229205.11.peg.7325"/>
<dbReference type="Proteomes" id="UP000010105">
    <property type="component" value="Plasmid pSYMBR3459"/>
</dbReference>
<protein>
    <submittedName>
        <fullName evidence="2">Uncharacterized protein</fullName>
    </submittedName>
</protein>
<evidence type="ECO:0000313" key="2">
    <source>
        <dbReference type="EMBL" id="AFT90540.1"/>
    </source>
</evidence>
<dbReference type="AlphaFoldDB" id="K0E003"/>